<protein>
    <submittedName>
        <fullName evidence="2">Uncharacterized protein</fullName>
    </submittedName>
</protein>
<organism evidence="2 3">
    <name type="scientific">Apatococcus fuscideae</name>
    <dbReference type="NCBI Taxonomy" id="2026836"/>
    <lineage>
        <taxon>Eukaryota</taxon>
        <taxon>Viridiplantae</taxon>
        <taxon>Chlorophyta</taxon>
        <taxon>core chlorophytes</taxon>
        <taxon>Trebouxiophyceae</taxon>
        <taxon>Chlorellales</taxon>
        <taxon>Chlorellaceae</taxon>
        <taxon>Apatococcus</taxon>
    </lineage>
</organism>
<comment type="caution">
    <text evidence="2">The sequence shown here is derived from an EMBL/GenBank/DDBJ whole genome shotgun (WGS) entry which is preliminary data.</text>
</comment>
<name>A0AAW1TA56_9CHLO</name>
<evidence type="ECO:0000256" key="1">
    <source>
        <dbReference type="SAM" id="MobiDB-lite"/>
    </source>
</evidence>
<proteinExistence type="predicted"/>
<accession>A0AAW1TA56</accession>
<sequence length="94" mass="10901">MPRTHSRDRLNPAEKQPSRETCAYKDRIRGSVQAYHNRGCIYCIPNADGWRVRNSFQKRLIPGSQYALLQMGEPLRKASKVEQKDPRDEMVSLV</sequence>
<feature type="region of interest" description="Disordered" evidence="1">
    <location>
        <begin position="1"/>
        <end position="22"/>
    </location>
</feature>
<evidence type="ECO:0000313" key="3">
    <source>
        <dbReference type="Proteomes" id="UP001485043"/>
    </source>
</evidence>
<dbReference type="AlphaFoldDB" id="A0AAW1TA56"/>
<keyword evidence="3" id="KW-1185">Reference proteome</keyword>
<dbReference type="EMBL" id="JALJOV010000265">
    <property type="protein sequence ID" value="KAK9865259.1"/>
    <property type="molecule type" value="Genomic_DNA"/>
</dbReference>
<dbReference type="Proteomes" id="UP001485043">
    <property type="component" value="Unassembled WGS sequence"/>
</dbReference>
<reference evidence="2 3" key="1">
    <citation type="journal article" date="2024" name="Nat. Commun.">
        <title>Phylogenomics reveals the evolutionary origins of lichenization in chlorophyte algae.</title>
        <authorList>
            <person name="Puginier C."/>
            <person name="Libourel C."/>
            <person name="Otte J."/>
            <person name="Skaloud P."/>
            <person name="Haon M."/>
            <person name="Grisel S."/>
            <person name="Petersen M."/>
            <person name="Berrin J.G."/>
            <person name="Delaux P.M."/>
            <person name="Dal Grande F."/>
            <person name="Keller J."/>
        </authorList>
    </citation>
    <scope>NUCLEOTIDE SEQUENCE [LARGE SCALE GENOMIC DNA]</scope>
    <source>
        <strain evidence="2 3">SAG 2523</strain>
    </source>
</reference>
<evidence type="ECO:0000313" key="2">
    <source>
        <dbReference type="EMBL" id="KAK9865259.1"/>
    </source>
</evidence>
<gene>
    <name evidence="2" type="ORF">WJX84_002701</name>
</gene>